<dbReference type="Proteomes" id="UP001154282">
    <property type="component" value="Unassembled WGS sequence"/>
</dbReference>
<evidence type="ECO:0000313" key="2">
    <source>
        <dbReference type="Proteomes" id="UP001154282"/>
    </source>
</evidence>
<name>A0AAV0HIF5_9ROSI</name>
<gene>
    <name evidence="1" type="ORF">LITE_LOCUS4499</name>
</gene>
<keyword evidence="2" id="KW-1185">Reference proteome</keyword>
<proteinExistence type="predicted"/>
<dbReference type="EMBL" id="CAMGYJ010000002">
    <property type="protein sequence ID" value="CAI0384733.1"/>
    <property type="molecule type" value="Genomic_DNA"/>
</dbReference>
<reference evidence="1" key="1">
    <citation type="submission" date="2022-08" db="EMBL/GenBank/DDBJ databases">
        <authorList>
            <person name="Gutierrez-Valencia J."/>
        </authorList>
    </citation>
    <scope>NUCLEOTIDE SEQUENCE</scope>
</reference>
<dbReference type="AlphaFoldDB" id="A0AAV0HIF5"/>
<protein>
    <submittedName>
        <fullName evidence="1">Uncharacterized protein</fullName>
    </submittedName>
</protein>
<organism evidence="1 2">
    <name type="scientific">Linum tenue</name>
    <dbReference type="NCBI Taxonomy" id="586396"/>
    <lineage>
        <taxon>Eukaryota</taxon>
        <taxon>Viridiplantae</taxon>
        <taxon>Streptophyta</taxon>
        <taxon>Embryophyta</taxon>
        <taxon>Tracheophyta</taxon>
        <taxon>Spermatophyta</taxon>
        <taxon>Magnoliopsida</taxon>
        <taxon>eudicotyledons</taxon>
        <taxon>Gunneridae</taxon>
        <taxon>Pentapetalae</taxon>
        <taxon>rosids</taxon>
        <taxon>fabids</taxon>
        <taxon>Malpighiales</taxon>
        <taxon>Linaceae</taxon>
        <taxon>Linum</taxon>
    </lineage>
</organism>
<accession>A0AAV0HIF5</accession>
<comment type="caution">
    <text evidence="1">The sequence shown here is derived from an EMBL/GenBank/DDBJ whole genome shotgun (WGS) entry which is preliminary data.</text>
</comment>
<sequence length="64" mass="6543">MVLVCGTSNEGGGVRVVEGAFSIYINPCTLPACIAACKNVLKDKFKSASCASSPPATGKFCLCL</sequence>
<evidence type="ECO:0000313" key="1">
    <source>
        <dbReference type="EMBL" id="CAI0384733.1"/>
    </source>
</evidence>